<protein>
    <submittedName>
        <fullName evidence="3">1-phosphatidylinositol phosphodiesterase</fullName>
    </submittedName>
</protein>
<dbReference type="Pfam" id="PF00388">
    <property type="entry name" value="PI-PLC-X"/>
    <property type="match status" value="1"/>
</dbReference>
<dbReference type="RefSeq" id="XP_047755763.1">
    <property type="nucleotide sequence ID" value="XM_047900208.1"/>
</dbReference>
<dbReference type="OMA" id="HPRECIV"/>
<dbReference type="PANTHER" id="PTHR13593:SF113">
    <property type="entry name" value="SI:DKEY-266F7.9"/>
    <property type="match status" value="1"/>
</dbReference>
<gene>
    <name evidence="3" type="ORF">CLAFUR5_01060</name>
</gene>
<dbReference type="InterPro" id="IPR051057">
    <property type="entry name" value="PI-PLC_domain"/>
</dbReference>
<dbReference type="OrthoDB" id="1046782at2759"/>
<feature type="transmembrane region" description="Helical" evidence="1">
    <location>
        <begin position="265"/>
        <end position="287"/>
    </location>
</feature>
<reference evidence="3" key="2">
    <citation type="journal article" date="2022" name="Microb. Genom.">
        <title>A chromosome-scale genome assembly of the tomato pathogen Cladosporium fulvum reveals a compartmentalized genome architecture and the presence of a dispensable chromosome.</title>
        <authorList>
            <person name="Zaccaron A.Z."/>
            <person name="Chen L.H."/>
            <person name="Samaras A."/>
            <person name="Stergiopoulos I."/>
        </authorList>
    </citation>
    <scope>NUCLEOTIDE SEQUENCE</scope>
    <source>
        <strain evidence="3">Race5_Kim</strain>
    </source>
</reference>
<dbReference type="GO" id="GO:0006629">
    <property type="term" value="P:lipid metabolic process"/>
    <property type="evidence" value="ECO:0007669"/>
    <property type="project" value="InterPro"/>
</dbReference>
<dbReference type="InterPro" id="IPR000909">
    <property type="entry name" value="PLipase_C_PInositol-sp_X_dom"/>
</dbReference>
<evidence type="ECO:0000313" key="3">
    <source>
        <dbReference type="EMBL" id="UJO11397.1"/>
    </source>
</evidence>
<dbReference type="KEGG" id="ffu:CLAFUR5_01060"/>
<dbReference type="Gene3D" id="3.20.20.190">
    <property type="entry name" value="Phosphatidylinositol (PI) phosphodiesterase"/>
    <property type="match status" value="1"/>
</dbReference>
<dbReference type="SUPFAM" id="SSF51695">
    <property type="entry name" value="PLC-like phosphodiesterases"/>
    <property type="match status" value="1"/>
</dbReference>
<evidence type="ECO:0000313" key="4">
    <source>
        <dbReference type="Proteomes" id="UP000756132"/>
    </source>
</evidence>
<keyword evidence="1" id="KW-0812">Transmembrane</keyword>
<name>A0A9Q8L5X8_PASFU</name>
<dbReference type="GeneID" id="71980938"/>
<dbReference type="AlphaFoldDB" id="A0A9Q8L5X8"/>
<dbReference type="PROSITE" id="PS50007">
    <property type="entry name" value="PIPLC_X_DOMAIN"/>
    <property type="match status" value="1"/>
</dbReference>
<dbReference type="Proteomes" id="UP000756132">
    <property type="component" value="Chromosome 1"/>
</dbReference>
<keyword evidence="1" id="KW-1133">Transmembrane helix</keyword>
<evidence type="ECO:0000259" key="2">
    <source>
        <dbReference type="Pfam" id="PF00388"/>
    </source>
</evidence>
<organism evidence="3 4">
    <name type="scientific">Passalora fulva</name>
    <name type="common">Tomato leaf mold</name>
    <name type="synonym">Cladosporium fulvum</name>
    <dbReference type="NCBI Taxonomy" id="5499"/>
    <lineage>
        <taxon>Eukaryota</taxon>
        <taxon>Fungi</taxon>
        <taxon>Dikarya</taxon>
        <taxon>Ascomycota</taxon>
        <taxon>Pezizomycotina</taxon>
        <taxon>Dothideomycetes</taxon>
        <taxon>Dothideomycetidae</taxon>
        <taxon>Mycosphaerellales</taxon>
        <taxon>Mycosphaerellaceae</taxon>
        <taxon>Fulvia</taxon>
    </lineage>
</organism>
<dbReference type="PANTHER" id="PTHR13593">
    <property type="match status" value="1"/>
</dbReference>
<accession>A0A9Q8L5X8</accession>
<feature type="domain" description="Phosphatidylinositol-specific phospholipase C X" evidence="2">
    <location>
        <begin position="3"/>
        <end position="110"/>
    </location>
</feature>
<evidence type="ECO:0000256" key="1">
    <source>
        <dbReference type="SAM" id="Phobius"/>
    </source>
</evidence>
<reference evidence="3" key="1">
    <citation type="submission" date="2021-12" db="EMBL/GenBank/DDBJ databases">
        <authorList>
            <person name="Zaccaron A."/>
            <person name="Stergiopoulos I."/>
        </authorList>
    </citation>
    <scope>NUCLEOTIDE SEQUENCE</scope>
    <source>
        <strain evidence="3">Race5_Kim</strain>
    </source>
</reference>
<keyword evidence="4" id="KW-1185">Reference proteome</keyword>
<proteinExistence type="predicted"/>
<sequence>MTMEQQLDAGIRYFDLRCGIVDDIAEMVHGAALLGLKLPEVMNTIYKWLDAHPTEAIIVQIKEDRESERSTVHFAQAIFACVSTRSERWRTANTTPTLGELRGKIQLFRRYRGPNLWAYGIDVTQWQDNPSVPFTITTQNMVQLTIQDHYSFSDPQSLPALVAIKGGDVSGLLERASKDLDPGHWYINFTSAYEFNFYYQLTPRAIATGGYYQFRWIDGINVRLHNWLRTRVGRQHYGIVAMDFPDTDLVSELIRSNFKKHNEPVWLVMLCIVLSIAALALMVLHLAGFSSVQELYPGISSLAVKEIGG</sequence>
<keyword evidence="1" id="KW-0472">Membrane</keyword>
<dbReference type="InterPro" id="IPR017946">
    <property type="entry name" value="PLC-like_Pdiesterase_TIM-brl"/>
</dbReference>
<dbReference type="EMBL" id="CP090163">
    <property type="protein sequence ID" value="UJO11397.1"/>
    <property type="molecule type" value="Genomic_DNA"/>
</dbReference>
<dbReference type="GO" id="GO:0008081">
    <property type="term" value="F:phosphoric diester hydrolase activity"/>
    <property type="evidence" value="ECO:0007669"/>
    <property type="project" value="InterPro"/>
</dbReference>